<dbReference type="GO" id="GO:0046081">
    <property type="term" value="P:dUTP catabolic process"/>
    <property type="evidence" value="ECO:0007669"/>
    <property type="project" value="InterPro"/>
</dbReference>
<evidence type="ECO:0000259" key="6">
    <source>
        <dbReference type="Pfam" id="PF00692"/>
    </source>
</evidence>
<dbReference type="PANTHER" id="PTHR11241:SF0">
    <property type="entry name" value="DEOXYURIDINE 5'-TRIPHOSPHATE NUCLEOTIDOHYDROLASE"/>
    <property type="match status" value="1"/>
</dbReference>
<dbReference type="PANTHER" id="PTHR11241">
    <property type="entry name" value="DEOXYURIDINE 5'-TRIPHOSPHATE NUCLEOTIDOHYDROLASE"/>
    <property type="match status" value="1"/>
</dbReference>
<organism evidence="7 8">
    <name type="scientific">Zingiber officinale</name>
    <name type="common">Ginger</name>
    <name type="synonym">Amomum zingiber</name>
    <dbReference type="NCBI Taxonomy" id="94328"/>
    <lineage>
        <taxon>Eukaryota</taxon>
        <taxon>Viridiplantae</taxon>
        <taxon>Streptophyta</taxon>
        <taxon>Embryophyta</taxon>
        <taxon>Tracheophyta</taxon>
        <taxon>Spermatophyta</taxon>
        <taxon>Magnoliopsida</taxon>
        <taxon>Liliopsida</taxon>
        <taxon>Zingiberales</taxon>
        <taxon>Zingiberaceae</taxon>
        <taxon>Zingiber</taxon>
    </lineage>
</organism>
<dbReference type="SUPFAM" id="SSF51283">
    <property type="entry name" value="dUTPase-like"/>
    <property type="match status" value="1"/>
</dbReference>
<dbReference type="InterPro" id="IPR029054">
    <property type="entry name" value="dUTPase-like"/>
</dbReference>
<keyword evidence="4" id="KW-0546">Nucleotide metabolism</keyword>
<dbReference type="EMBL" id="JACMSC010000014">
    <property type="protein sequence ID" value="KAG6489918.1"/>
    <property type="molecule type" value="Genomic_DNA"/>
</dbReference>
<protein>
    <recommendedName>
        <fullName evidence="3">dUTP diphosphatase</fullName>
        <ecNumber evidence="3">3.6.1.23</ecNumber>
    </recommendedName>
</protein>
<dbReference type="GO" id="GO:0004170">
    <property type="term" value="F:dUTP diphosphatase activity"/>
    <property type="evidence" value="ECO:0007669"/>
    <property type="project" value="UniProtKB-EC"/>
</dbReference>
<keyword evidence="8" id="KW-1185">Reference proteome</keyword>
<accession>A0A8J5KUB0</accession>
<evidence type="ECO:0000256" key="1">
    <source>
        <dbReference type="ARBA" id="ARBA00005142"/>
    </source>
</evidence>
<evidence type="ECO:0000256" key="2">
    <source>
        <dbReference type="ARBA" id="ARBA00006581"/>
    </source>
</evidence>
<gene>
    <name evidence="7" type="ORF">ZIOFF_051199</name>
</gene>
<sequence>MRTSTDPPVTTITRRTETEERPLFEDQVRNYRQYQRRRYNAQRRLQKVSQRITGRSYNRSLEQQLDPQAQLRLSMQERAAIVLAEVLYHSRQDDVHHRVYTHLSEEALLVTTNRVDKTFIQPESFNQLQHNGMRFIHMGVIQVRVQILHRQEEGTLVLIVFRDNRNIQISILARGYETWQHGEANLLITRGLVGRLSNTPNVGFAYEVQNVNTRNFLDGRISLHFENYQVASAPIQKRNDHHDNEDEERAHTIAVLLQDEKEEVLYFKCLTGTAVPPQRKTEGAAGYDLAISQNYHIPPYGQAMLNTGISIKTPKEGERIAQLILECCKTPPTIQVHDLDKTKRQAKGFGSTSHQYPCSIDKANPRCEGCPNCDDSTESKAPYDYYVTPHPSYIDDREYIEYQPPEAEMQREGPIHVTITHGASSLMAVAAAKSRDWKLQRSFAREETLTRRGIHLRCCPSRPGKPWERLGRRFRRRPPCRRAEKRCRRASLAVDALTSKRNNADLQGNCHGRPDAEENKVSPLGLGLPLRHCRQPPPGSHQISPPWSPPTANSNLSGQGSGWHGKMYSEG</sequence>
<feature type="domain" description="dUTPase-like" evidence="6">
    <location>
        <begin position="315"/>
        <end position="352"/>
    </location>
</feature>
<dbReference type="EC" id="3.6.1.23" evidence="3"/>
<dbReference type="AlphaFoldDB" id="A0A8J5KUB0"/>
<feature type="region of interest" description="Disordered" evidence="5">
    <location>
        <begin position="503"/>
        <end position="571"/>
    </location>
</feature>
<feature type="compositionally biased region" description="Polar residues" evidence="5">
    <location>
        <begin position="541"/>
        <end position="558"/>
    </location>
</feature>
<dbReference type="Pfam" id="PF00692">
    <property type="entry name" value="dUTPase"/>
    <property type="match status" value="1"/>
</dbReference>
<dbReference type="InterPro" id="IPR008181">
    <property type="entry name" value="dUTPase"/>
</dbReference>
<comment type="pathway">
    <text evidence="1">Pyrimidine metabolism; dUMP biosynthesis; dUMP from dCTP (dUTP route): step 2/2.</text>
</comment>
<name>A0A8J5KUB0_ZINOF</name>
<comment type="caution">
    <text evidence="7">The sequence shown here is derived from an EMBL/GenBank/DDBJ whole genome shotgun (WGS) entry which is preliminary data.</text>
</comment>
<dbReference type="InterPro" id="IPR036157">
    <property type="entry name" value="dUTPase-like_sf"/>
</dbReference>
<evidence type="ECO:0000256" key="4">
    <source>
        <dbReference type="ARBA" id="ARBA00023080"/>
    </source>
</evidence>
<evidence type="ECO:0000256" key="5">
    <source>
        <dbReference type="SAM" id="MobiDB-lite"/>
    </source>
</evidence>
<comment type="similarity">
    <text evidence="2">Belongs to the dUTPase family.</text>
</comment>
<dbReference type="GO" id="GO:0000287">
    <property type="term" value="F:magnesium ion binding"/>
    <property type="evidence" value="ECO:0007669"/>
    <property type="project" value="InterPro"/>
</dbReference>
<evidence type="ECO:0000313" key="7">
    <source>
        <dbReference type="EMBL" id="KAG6489918.1"/>
    </source>
</evidence>
<proteinExistence type="inferred from homology"/>
<evidence type="ECO:0000313" key="8">
    <source>
        <dbReference type="Proteomes" id="UP000734854"/>
    </source>
</evidence>
<evidence type="ECO:0000256" key="3">
    <source>
        <dbReference type="ARBA" id="ARBA00012379"/>
    </source>
</evidence>
<reference evidence="7 8" key="1">
    <citation type="submission" date="2020-08" db="EMBL/GenBank/DDBJ databases">
        <title>Plant Genome Project.</title>
        <authorList>
            <person name="Zhang R.-G."/>
        </authorList>
    </citation>
    <scope>NUCLEOTIDE SEQUENCE [LARGE SCALE GENOMIC DNA]</scope>
    <source>
        <tissue evidence="7">Rhizome</tissue>
    </source>
</reference>
<dbReference type="Gene3D" id="2.70.40.10">
    <property type="match status" value="2"/>
</dbReference>
<dbReference type="GO" id="GO:0006226">
    <property type="term" value="P:dUMP biosynthetic process"/>
    <property type="evidence" value="ECO:0007669"/>
    <property type="project" value="InterPro"/>
</dbReference>
<dbReference type="Proteomes" id="UP000734854">
    <property type="component" value="Unassembled WGS sequence"/>
</dbReference>